<keyword evidence="2" id="KW-1185">Reference proteome</keyword>
<organism evidence="1 2">
    <name type="scientific">Leptospira vanthielii</name>
    <dbReference type="NCBI Taxonomy" id="293085"/>
    <lineage>
        <taxon>Bacteria</taxon>
        <taxon>Pseudomonadati</taxon>
        <taxon>Spirochaetota</taxon>
        <taxon>Spirochaetia</taxon>
        <taxon>Leptospirales</taxon>
        <taxon>Leptospiraceae</taxon>
        <taxon>Leptospira</taxon>
    </lineage>
</organism>
<dbReference type="EMBL" id="RQHF01000016">
    <property type="protein sequence ID" value="TGM57276.1"/>
    <property type="molecule type" value="Genomic_DNA"/>
</dbReference>
<dbReference type="Proteomes" id="UP000298112">
    <property type="component" value="Unassembled WGS sequence"/>
</dbReference>
<evidence type="ECO:0000313" key="1">
    <source>
        <dbReference type="EMBL" id="TGM57276.1"/>
    </source>
</evidence>
<reference evidence="2" key="1">
    <citation type="journal article" date="2019" name="PLoS Negl. Trop. Dis.">
        <title>Revisiting the worldwide diversity of Leptospira species in the environment.</title>
        <authorList>
            <person name="Vincent A.T."/>
            <person name="Schiettekatte O."/>
            <person name="Bourhy P."/>
            <person name="Veyrier F.J."/>
            <person name="Picardeau M."/>
        </authorList>
    </citation>
    <scope>NUCLEOTIDE SEQUENCE [LARGE SCALE GENOMIC DNA]</scope>
    <source>
        <strain evidence="2">201601955</strain>
    </source>
</reference>
<gene>
    <name evidence="1" type="ORF">EHQ95_08585</name>
</gene>
<proteinExistence type="predicted"/>
<protein>
    <submittedName>
        <fullName evidence="1">Uncharacterized protein</fullName>
    </submittedName>
</protein>
<accession>A0ABY2NQ50</accession>
<comment type="caution">
    <text evidence="1">The sequence shown here is derived from an EMBL/GenBank/DDBJ whole genome shotgun (WGS) entry which is preliminary data.</text>
</comment>
<sequence>MFKEKALGQKTSEVYIKPHPPDFLKGRKMKIQRFNKYFLENREYWKLEEIDDNGKVKEWIIDTNSIVW</sequence>
<evidence type="ECO:0000313" key="2">
    <source>
        <dbReference type="Proteomes" id="UP000298112"/>
    </source>
</evidence>
<name>A0ABY2NQ50_9LEPT</name>